<feature type="region of interest" description="Disordered" evidence="1">
    <location>
        <begin position="324"/>
        <end position="344"/>
    </location>
</feature>
<dbReference type="InterPro" id="IPR052789">
    <property type="entry name" value="SSUH2_homolog"/>
</dbReference>
<reference evidence="2 3" key="1">
    <citation type="journal article" date="2013" name="Plant Cell">
        <title>The transition from a phytopathogenic smut ancestor to an anamorphic biocontrol agent deciphered by comparative whole-genome analysis.</title>
        <authorList>
            <person name="Lefebvre F."/>
            <person name="Joly D.L."/>
            <person name="Labbe C."/>
            <person name="Teichmann B."/>
            <person name="Linning R."/>
            <person name="Belzile F."/>
            <person name="Bakkeren G."/>
            <person name="Belanger R.R."/>
        </authorList>
    </citation>
    <scope>NUCLEOTIDE SEQUENCE [LARGE SCALE GENOMIC DNA]</scope>
    <source>
        <strain evidence="2 3">PF-1</strain>
    </source>
</reference>
<dbReference type="Proteomes" id="UP000053664">
    <property type="component" value="Unassembled WGS sequence"/>
</dbReference>
<feature type="region of interest" description="Disordered" evidence="1">
    <location>
        <begin position="53"/>
        <end position="224"/>
    </location>
</feature>
<dbReference type="AlphaFoldDB" id="A0A061H2K3"/>
<feature type="compositionally biased region" description="Polar residues" evidence="1">
    <location>
        <begin position="644"/>
        <end position="671"/>
    </location>
</feature>
<feature type="region of interest" description="Disordered" evidence="1">
    <location>
        <begin position="1"/>
        <end position="29"/>
    </location>
</feature>
<evidence type="ECO:0000313" key="3">
    <source>
        <dbReference type="Proteomes" id="UP000053664"/>
    </source>
</evidence>
<evidence type="ECO:0000313" key="2">
    <source>
        <dbReference type="EMBL" id="EPQ26683.1"/>
    </source>
</evidence>
<evidence type="ECO:0000256" key="1">
    <source>
        <dbReference type="SAM" id="MobiDB-lite"/>
    </source>
</evidence>
<dbReference type="OrthoDB" id="3355217at2759"/>
<dbReference type="PANTHER" id="PTHR48465:SF1">
    <property type="entry name" value="PROTEIN SSUH2 HOMOLOG"/>
    <property type="match status" value="1"/>
</dbReference>
<protein>
    <recommendedName>
        <fullName evidence="4">CR-type domain-containing protein</fullName>
    </recommendedName>
</protein>
<sequence>MSGFSSADGYAYRESGYVDPNGPLPAKSTAHDMAALGEYAGYEDLISQLSRAGISPGQTVDSLQASPDFSHTPSHTSSEGHGDEAQTPPERGSYASHTDKRWGATCSLPRDHQQLQYRLERARHPSDYEYLQQGPRPGLYSQQQQEQQRQRQDDGGEIEVLDESTVPYGTAHGKLRSPISAPDGWRSPKSPVSAEGRPESLGGSRRPSAVNSLAGDSDGGDRPYTKLSHHDIVFRASNIPERNLDAKECRQVLAHAFPSICQAPVRQFGEDGTPLPPTKKDETSPEELEARKHALDIRLVGRTKLSLLKAIVILESRSGSWKRMGSALAAPSPPSPNSTSSAAAAAAGTSAAGAAATMRLPAMPSPWTIDIQHQDLDVAAINGRSKQMFELPGCRQDACCHKCSGKGNETCSTCRGESADECFWCAGTGRDKSKASSCRRCKGEGVLRCTACDGSLVSACKTCQGTGSGHYVYVVEVKVKRIEMPTASITSLVPFANPSFETVKSAAIMQLLESTHRLAEAAAHKSKKPYIPVMAACSWETSTSGIVEVKVPLGAKFKKGANPALRPEGLSRKIATATRFFCIPSDPDLKPTEMSQDEVQRSRLDRDAIVAAGESGGGAHATPIEAMTPTTPMPREFRAVRPSPLSQLVSSPANSTPGTPSLGMTASASLPNQPPLQTDYIGNYQQHPSTLPPTTQQQQQPQPPLQHGRKGSAGTASKLFGRMHPRGLVSSKSHGSLASQM</sequence>
<organism evidence="2 3">
    <name type="scientific">Pseudozyma flocculosa PF-1</name>
    <dbReference type="NCBI Taxonomy" id="1277687"/>
    <lineage>
        <taxon>Eukaryota</taxon>
        <taxon>Fungi</taxon>
        <taxon>Dikarya</taxon>
        <taxon>Basidiomycota</taxon>
        <taxon>Ustilaginomycotina</taxon>
        <taxon>Ustilaginomycetes</taxon>
        <taxon>Ustilaginales</taxon>
        <taxon>Ustilaginaceae</taxon>
        <taxon>Pseudozyma</taxon>
    </lineage>
</organism>
<dbReference type="PANTHER" id="PTHR48465">
    <property type="entry name" value="PROTEIN SSUH2 HOMOLOG"/>
    <property type="match status" value="1"/>
</dbReference>
<dbReference type="HOGENOM" id="CLU_374730_0_0_1"/>
<feature type="compositionally biased region" description="Polar residues" evidence="1">
    <location>
        <begin position="56"/>
        <end position="77"/>
    </location>
</feature>
<accession>A0A061H2K3</accession>
<name>A0A061H2K3_9BASI</name>
<proteinExistence type="predicted"/>
<dbReference type="EMBL" id="KE361643">
    <property type="protein sequence ID" value="EPQ26683.1"/>
    <property type="molecule type" value="Genomic_DNA"/>
</dbReference>
<evidence type="ECO:0008006" key="4">
    <source>
        <dbReference type="Google" id="ProtNLM"/>
    </source>
</evidence>
<dbReference type="RefSeq" id="XP_007881389.1">
    <property type="nucleotide sequence ID" value="XM_007883198.1"/>
</dbReference>
<feature type="region of interest" description="Disordered" evidence="1">
    <location>
        <begin position="613"/>
        <end position="741"/>
    </location>
</feature>
<dbReference type="eggNOG" id="ENOG502SW7Q">
    <property type="taxonomic scope" value="Eukaryota"/>
</dbReference>
<dbReference type="KEGG" id="pfp:PFL1_05662"/>
<feature type="compositionally biased region" description="Low complexity" evidence="1">
    <location>
        <begin position="685"/>
        <end position="700"/>
    </location>
</feature>
<feature type="compositionally biased region" description="Polar residues" evidence="1">
    <location>
        <begin position="730"/>
        <end position="741"/>
    </location>
</feature>
<dbReference type="GeneID" id="19319749"/>
<feature type="compositionally biased region" description="Basic and acidic residues" evidence="1">
    <location>
        <begin position="109"/>
        <end position="127"/>
    </location>
</feature>
<gene>
    <name evidence="2" type="ORF">PFL1_05662</name>
</gene>